<dbReference type="InterPro" id="IPR025665">
    <property type="entry name" value="Beta-barrel_OMP_2"/>
</dbReference>
<accession>A0A521ARR6</accession>
<dbReference type="Proteomes" id="UP000317593">
    <property type="component" value="Unassembled WGS sequence"/>
</dbReference>
<dbReference type="Pfam" id="PF13568">
    <property type="entry name" value="OMP_b-brl_2"/>
    <property type="match status" value="1"/>
</dbReference>
<protein>
    <submittedName>
        <fullName evidence="3">Outer membrane protein beta-barrel domain-containing protein</fullName>
    </submittedName>
</protein>
<dbReference type="EMBL" id="FXTH01000001">
    <property type="protein sequence ID" value="SMO37502.1"/>
    <property type="molecule type" value="Genomic_DNA"/>
</dbReference>
<feature type="signal peptide" evidence="1">
    <location>
        <begin position="1"/>
        <end position="24"/>
    </location>
</feature>
<dbReference type="AlphaFoldDB" id="A0A521ARR6"/>
<evidence type="ECO:0000313" key="4">
    <source>
        <dbReference type="Proteomes" id="UP000317593"/>
    </source>
</evidence>
<gene>
    <name evidence="3" type="ORF">SAMN06265218_101325</name>
</gene>
<feature type="chain" id="PRO_5021708501" evidence="1">
    <location>
        <begin position="25"/>
        <end position="199"/>
    </location>
</feature>
<keyword evidence="4" id="KW-1185">Reference proteome</keyword>
<dbReference type="SUPFAM" id="SSF56925">
    <property type="entry name" value="OMPA-like"/>
    <property type="match status" value="1"/>
</dbReference>
<evidence type="ECO:0000256" key="1">
    <source>
        <dbReference type="SAM" id="SignalP"/>
    </source>
</evidence>
<organism evidence="3 4">
    <name type="scientific">Fodinibius sediminis</name>
    <dbReference type="NCBI Taxonomy" id="1214077"/>
    <lineage>
        <taxon>Bacteria</taxon>
        <taxon>Pseudomonadati</taxon>
        <taxon>Balneolota</taxon>
        <taxon>Balneolia</taxon>
        <taxon>Balneolales</taxon>
        <taxon>Balneolaceae</taxon>
        <taxon>Fodinibius</taxon>
    </lineage>
</organism>
<dbReference type="OrthoDB" id="947434at2"/>
<dbReference type="RefSeq" id="WP_142712780.1">
    <property type="nucleotide sequence ID" value="NZ_FXTH01000001.1"/>
</dbReference>
<evidence type="ECO:0000259" key="2">
    <source>
        <dbReference type="Pfam" id="PF13568"/>
    </source>
</evidence>
<dbReference type="InterPro" id="IPR011250">
    <property type="entry name" value="OMP/PagP_B-barrel"/>
</dbReference>
<name>A0A521ARR6_9BACT</name>
<feature type="domain" description="Outer membrane protein beta-barrel" evidence="2">
    <location>
        <begin position="27"/>
        <end position="178"/>
    </location>
</feature>
<proteinExistence type="predicted"/>
<reference evidence="3 4" key="1">
    <citation type="submission" date="2017-05" db="EMBL/GenBank/DDBJ databases">
        <authorList>
            <person name="Varghese N."/>
            <person name="Submissions S."/>
        </authorList>
    </citation>
    <scope>NUCLEOTIDE SEQUENCE [LARGE SCALE GENOMIC DNA]</scope>
    <source>
        <strain evidence="3 4">DSM 21194</strain>
    </source>
</reference>
<keyword evidence="1" id="KW-0732">Signal</keyword>
<sequence>MKKLLLSVFALTGLMFISISSVQAQGLGISAGANFANFNDTDVSTESRTGLMAGLTYDFAIPLSPITIQPGVFYTQKGAKASEGSIENTTKLDYIEVPVVAKFDFILDNPVLTPHVYFGPYVGFNINAEQEISGGENAGTFDIDENVKGTDFGVVVGAGADITKFNVGIRYSAGLTGIAEDDLFDGKNGVLSIVGGINF</sequence>
<evidence type="ECO:0000313" key="3">
    <source>
        <dbReference type="EMBL" id="SMO37502.1"/>
    </source>
</evidence>